<reference evidence="2" key="1">
    <citation type="submission" date="2022-03" db="EMBL/GenBank/DDBJ databases">
        <title>A functionally conserved STORR gene fusion in Papaver species that diverged 16.8 million years ago.</title>
        <authorList>
            <person name="Catania T."/>
        </authorList>
    </citation>
    <scope>NUCLEOTIDE SEQUENCE</scope>
    <source>
        <strain evidence="2">S-191538</strain>
    </source>
</reference>
<dbReference type="Gene3D" id="1.10.1520.10">
    <property type="entry name" value="Ribonuclease III domain"/>
    <property type="match status" value="1"/>
</dbReference>
<gene>
    <name evidence="2" type="ORF">MKW94_016853</name>
</gene>
<evidence type="ECO:0000313" key="2">
    <source>
        <dbReference type="EMBL" id="MCL7047092.1"/>
    </source>
</evidence>
<accession>A0AA41VTE2</accession>
<dbReference type="GO" id="GO:0006396">
    <property type="term" value="P:RNA processing"/>
    <property type="evidence" value="ECO:0007669"/>
    <property type="project" value="InterPro"/>
</dbReference>
<dbReference type="GO" id="GO:0004525">
    <property type="term" value="F:ribonuclease III activity"/>
    <property type="evidence" value="ECO:0007669"/>
    <property type="project" value="InterPro"/>
</dbReference>
<comment type="caution">
    <text evidence="2">The sequence shown here is derived from an EMBL/GenBank/DDBJ whole genome shotgun (WGS) entry which is preliminary data.</text>
</comment>
<proteinExistence type="predicted"/>
<sequence length="190" mass="20716">MNSIRHCQFFIILSVASFITFSFSFPLHQVTDQLQYENSNLTSSEFSASLESLQKKIGYEFKKVDLLRRAMTHASYAGENNKGLSNLGLDVIKTSIALNCFQKDIDISASDLNRQITKVTEVNSCAMDGLKLGLHNIIRVPVKGNSSAPPVVCSGFRGLFGAIAVDTGKADDAGNVFLNVHRGISGTFSF</sequence>
<dbReference type="SUPFAM" id="SSF69065">
    <property type="entry name" value="RNase III domain-like"/>
    <property type="match status" value="1"/>
</dbReference>
<keyword evidence="3" id="KW-1185">Reference proteome</keyword>
<evidence type="ECO:0000313" key="3">
    <source>
        <dbReference type="Proteomes" id="UP001177140"/>
    </source>
</evidence>
<dbReference type="PROSITE" id="PS50142">
    <property type="entry name" value="RNASE_3_2"/>
    <property type="match status" value="1"/>
</dbReference>
<dbReference type="InterPro" id="IPR036389">
    <property type="entry name" value="RNase_III_sf"/>
</dbReference>
<protein>
    <recommendedName>
        <fullName evidence="1">RNase III domain-containing protein</fullName>
    </recommendedName>
</protein>
<dbReference type="InterPro" id="IPR000999">
    <property type="entry name" value="RNase_III_dom"/>
</dbReference>
<organism evidence="2 3">
    <name type="scientific">Papaver nudicaule</name>
    <name type="common">Iceland poppy</name>
    <dbReference type="NCBI Taxonomy" id="74823"/>
    <lineage>
        <taxon>Eukaryota</taxon>
        <taxon>Viridiplantae</taxon>
        <taxon>Streptophyta</taxon>
        <taxon>Embryophyta</taxon>
        <taxon>Tracheophyta</taxon>
        <taxon>Spermatophyta</taxon>
        <taxon>Magnoliopsida</taxon>
        <taxon>Ranunculales</taxon>
        <taxon>Papaveraceae</taxon>
        <taxon>Papaveroideae</taxon>
        <taxon>Papaver</taxon>
    </lineage>
</organism>
<dbReference type="SMART" id="SM00535">
    <property type="entry name" value="RIBOc"/>
    <property type="match status" value="1"/>
</dbReference>
<name>A0AA41VTE2_PAPNU</name>
<evidence type="ECO:0000259" key="1">
    <source>
        <dbReference type="PROSITE" id="PS50142"/>
    </source>
</evidence>
<dbReference type="Pfam" id="PF14622">
    <property type="entry name" value="Ribonucleas_3_3"/>
    <property type="match status" value="1"/>
</dbReference>
<dbReference type="Proteomes" id="UP001177140">
    <property type="component" value="Unassembled WGS sequence"/>
</dbReference>
<dbReference type="EMBL" id="JAJJMA010289291">
    <property type="protein sequence ID" value="MCL7047092.1"/>
    <property type="molecule type" value="Genomic_DNA"/>
</dbReference>
<dbReference type="AlphaFoldDB" id="A0AA41VTE2"/>
<feature type="domain" description="RNase III" evidence="1">
    <location>
        <begin position="50"/>
        <end position="168"/>
    </location>
</feature>